<dbReference type="InterPro" id="IPR029058">
    <property type="entry name" value="AB_hydrolase_fold"/>
</dbReference>
<keyword evidence="2" id="KW-0719">Serine esterase</keyword>
<keyword evidence="7" id="KW-1185">Reference proteome</keyword>
<evidence type="ECO:0000313" key="6">
    <source>
        <dbReference type="EMBL" id="CAD7662208.1"/>
    </source>
</evidence>
<dbReference type="GO" id="GO:0005615">
    <property type="term" value="C:extracellular space"/>
    <property type="evidence" value="ECO:0007669"/>
    <property type="project" value="TreeGrafter"/>
</dbReference>
<protein>
    <recommendedName>
        <fullName evidence="5">Carboxylesterase type B domain-containing protein</fullName>
    </recommendedName>
</protein>
<dbReference type="OrthoDB" id="408631at2759"/>
<proteinExistence type="inferred from homology"/>
<comment type="similarity">
    <text evidence="1">Belongs to the type-B carboxylesterase/lipase family.</text>
</comment>
<dbReference type="GO" id="GO:0003990">
    <property type="term" value="F:acetylcholinesterase activity"/>
    <property type="evidence" value="ECO:0007669"/>
    <property type="project" value="TreeGrafter"/>
</dbReference>
<evidence type="ECO:0000259" key="5">
    <source>
        <dbReference type="Pfam" id="PF00135"/>
    </source>
</evidence>
<evidence type="ECO:0000256" key="2">
    <source>
        <dbReference type="ARBA" id="ARBA00022487"/>
    </source>
</evidence>
<name>A0A7R9ML09_9ACAR</name>
<dbReference type="Gene3D" id="3.40.50.1820">
    <property type="entry name" value="alpha/beta hydrolase"/>
    <property type="match status" value="1"/>
</dbReference>
<gene>
    <name evidence="6" type="ORF">ONB1V03_LOCUS18768</name>
</gene>
<dbReference type="PANTHER" id="PTHR43918">
    <property type="entry name" value="ACETYLCHOLINESTERASE"/>
    <property type="match status" value="1"/>
</dbReference>
<evidence type="ECO:0000256" key="3">
    <source>
        <dbReference type="ARBA" id="ARBA00022801"/>
    </source>
</evidence>
<dbReference type="InterPro" id="IPR002018">
    <property type="entry name" value="CarbesteraseB"/>
</dbReference>
<organism evidence="6">
    <name type="scientific">Oppiella nova</name>
    <dbReference type="NCBI Taxonomy" id="334625"/>
    <lineage>
        <taxon>Eukaryota</taxon>
        <taxon>Metazoa</taxon>
        <taxon>Ecdysozoa</taxon>
        <taxon>Arthropoda</taxon>
        <taxon>Chelicerata</taxon>
        <taxon>Arachnida</taxon>
        <taxon>Acari</taxon>
        <taxon>Acariformes</taxon>
        <taxon>Sarcoptiformes</taxon>
        <taxon>Oribatida</taxon>
        <taxon>Brachypylina</taxon>
        <taxon>Oppioidea</taxon>
        <taxon>Oppiidae</taxon>
        <taxon>Oppiella</taxon>
    </lineage>
</organism>
<dbReference type="SUPFAM" id="SSF53474">
    <property type="entry name" value="alpha/beta-Hydrolases"/>
    <property type="match status" value="1"/>
</dbReference>
<dbReference type="GO" id="GO:0006581">
    <property type="term" value="P:acetylcholine catabolic process"/>
    <property type="evidence" value="ECO:0007669"/>
    <property type="project" value="TreeGrafter"/>
</dbReference>
<sequence>MAGVMRNEGSKLAYVSFPQLHRIITDKDFDDMVIITNESYHGLKFQSIRQFYLKDDHKNHSSDVLRKAFYEFYGDIHIKCPTYLTAKQYANYAIKSGSKNRVYFYELTYESKFAKFMGCDEHMMGVCHGSELDKLDDQWTHILDNNLINVKDLNPMNTSRLTNYQNLPNQSNLTK</sequence>
<dbReference type="GO" id="GO:0019695">
    <property type="term" value="P:choline metabolic process"/>
    <property type="evidence" value="ECO:0007669"/>
    <property type="project" value="TreeGrafter"/>
</dbReference>
<keyword evidence="4" id="KW-0325">Glycoprotein</keyword>
<dbReference type="Proteomes" id="UP000728032">
    <property type="component" value="Unassembled WGS sequence"/>
</dbReference>
<dbReference type="PANTHER" id="PTHR43918:SF4">
    <property type="entry name" value="CARBOXYLIC ESTER HYDROLASE"/>
    <property type="match status" value="1"/>
</dbReference>
<dbReference type="GO" id="GO:0005886">
    <property type="term" value="C:plasma membrane"/>
    <property type="evidence" value="ECO:0007669"/>
    <property type="project" value="TreeGrafter"/>
</dbReference>
<reference evidence="6" key="1">
    <citation type="submission" date="2020-11" db="EMBL/GenBank/DDBJ databases">
        <authorList>
            <person name="Tran Van P."/>
        </authorList>
    </citation>
    <scope>NUCLEOTIDE SEQUENCE</scope>
</reference>
<dbReference type="EMBL" id="CAJPVJ010026780">
    <property type="protein sequence ID" value="CAG2179344.1"/>
    <property type="molecule type" value="Genomic_DNA"/>
</dbReference>
<dbReference type="Pfam" id="PF00135">
    <property type="entry name" value="COesterase"/>
    <property type="match status" value="1"/>
</dbReference>
<feature type="domain" description="Carboxylesterase type B" evidence="5">
    <location>
        <begin position="1"/>
        <end position="132"/>
    </location>
</feature>
<evidence type="ECO:0000313" key="7">
    <source>
        <dbReference type="Proteomes" id="UP000728032"/>
    </source>
</evidence>
<dbReference type="AlphaFoldDB" id="A0A7R9ML09"/>
<evidence type="ECO:0000256" key="1">
    <source>
        <dbReference type="ARBA" id="ARBA00005964"/>
    </source>
</evidence>
<dbReference type="InterPro" id="IPR050654">
    <property type="entry name" value="AChE-related_enzymes"/>
</dbReference>
<evidence type="ECO:0000256" key="4">
    <source>
        <dbReference type="ARBA" id="ARBA00023180"/>
    </source>
</evidence>
<dbReference type="EMBL" id="OC941605">
    <property type="protein sequence ID" value="CAD7662208.1"/>
    <property type="molecule type" value="Genomic_DNA"/>
</dbReference>
<keyword evidence="3" id="KW-0378">Hydrolase</keyword>
<accession>A0A7R9ML09</accession>